<keyword evidence="1" id="KW-0328">Glycosyltransferase</keyword>
<reference evidence="5 6" key="1">
    <citation type="submission" date="2020-05" db="EMBL/GenBank/DDBJ databases">
        <title>MicrobeNet Type strains.</title>
        <authorList>
            <person name="Nicholson A.C."/>
        </authorList>
    </citation>
    <scope>NUCLEOTIDE SEQUENCE [LARGE SCALE GENOMIC DNA]</scope>
    <source>
        <strain evidence="5 6">JCM 14547</strain>
    </source>
</reference>
<evidence type="ECO:0000259" key="4">
    <source>
        <dbReference type="Pfam" id="PF13439"/>
    </source>
</evidence>
<dbReference type="SUPFAM" id="SSF53756">
    <property type="entry name" value="UDP-Glycosyltransferase/glycogen phosphorylase"/>
    <property type="match status" value="1"/>
</dbReference>
<proteinExistence type="predicted"/>
<feature type="region of interest" description="Disordered" evidence="3">
    <location>
        <begin position="246"/>
        <end position="286"/>
    </location>
</feature>
<evidence type="ECO:0000256" key="2">
    <source>
        <dbReference type="ARBA" id="ARBA00022679"/>
    </source>
</evidence>
<evidence type="ECO:0000313" key="5">
    <source>
        <dbReference type="EMBL" id="NNH24481.1"/>
    </source>
</evidence>
<gene>
    <name evidence="5" type="ORF">HLB09_15570</name>
</gene>
<dbReference type="InterPro" id="IPR028098">
    <property type="entry name" value="Glyco_trans_4-like_N"/>
</dbReference>
<feature type="non-terminal residue" evidence="5">
    <location>
        <position position="286"/>
    </location>
</feature>
<keyword evidence="2 5" id="KW-0808">Transferase</keyword>
<accession>A0A849BP85</accession>
<feature type="compositionally biased region" description="Pro residues" evidence="3">
    <location>
        <begin position="256"/>
        <end position="272"/>
    </location>
</feature>
<dbReference type="Proteomes" id="UP000555552">
    <property type="component" value="Unassembled WGS sequence"/>
</dbReference>
<feature type="compositionally biased region" description="Basic residues" evidence="3">
    <location>
        <begin position="274"/>
        <end position="286"/>
    </location>
</feature>
<name>A0A849BP85_9ACTN</name>
<dbReference type="GO" id="GO:0016757">
    <property type="term" value="F:glycosyltransferase activity"/>
    <property type="evidence" value="ECO:0007669"/>
    <property type="project" value="UniProtKB-KW"/>
</dbReference>
<feature type="compositionally biased region" description="Low complexity" evidence="3">
    <location>
        <begin position="246"/>
        <end position="255"/>
    </location>
</feature>
<dbReference type="Pfam" id="PF13439">
    <property type="entry name" value="Glyco_transf_4"/>
    <property type="match status" value="1"/>
</dbReference>
<keyword evidence="6" id="KW-1185">Reference proteome</keyword>
<evidence type="ECO:0000313" key="6">
    <source>
        <dbReference type="Proteomes" id="UP000555552"/>
    </source>
</evidence>
<evidence type="ECO:0000256" key="3">
    <source>
        <dbReference type="SAM" id="MobiDB-lite"/>
    </source>
</evidence>
<feature type="domain" description="Glycosyltransferase subfamily 4-like N-terminal" evidence="4">
    <location>
        <begin position="24"/>
        <end position="201"/>
    </location>
</feature>
<dbReference type="AlphaFoldDB" id="A0A849BP85"/>
<dbReference type="EMBL" id="JABEMA010000368">
    <property type="protein sequence ID" value="NNH24481.1"/>
    <property type="molecule type" value="Genomic_DNA"/>
</dbReference>
<sequence>MSAAPRPAVHVVLDPGVPAYGRKGCSVHVQGVLRRLVARSGGLPVHLVAARLGGEAPDGLGGVLVHELGRPRADGPAAAERALTALDERAALLVEDLVVGLERLGAGAPVVYQRYGLWSAVTLERARAAGATTVLEVNAPLVDEQARHRVLLDEEGAVALSCRAMRAAHAAVAVSGAVATWARELSGAPVTVVPNGVDAERFGPATGSGAGPGAPLLVGFVGTFRPWHGLELLVDAAASLVGTPDAASSSALSAGPAPPLPWPAPLPPPQHPRAPTRGRRRPRSPG</sequence>
<comment type="caution">
    <text evidence="5">The sequence shown here is derived from an EMBL/GenBank/DDBJ whole genome shotgun (WGS) entry which is preliminary data.</text>
</comment>
<organism evidence="5 6">
    <name type="scientific">Pseudokineococcus marinus</name>
    <dbReference type="NCBI Taxonomy" id="351215"/>
    <lineage>
        <taxon>Bacteria</taxon>
        <taxon>Bacillati</taxon>
        <taxon>Actinomycetota</taxon>
        <taxon>Actinomycetes</taxon>
        <taxon>Kineosporiales</taxon>
        <taxon>Kineosporiaceae</taxon>
        <taxon>Pseudokineococcus</taxon>
    </lineage>
</organism>
<evidence type="ECO:0000256" key="1">
    <source>
        <dbReference type="ARBA" id="ARBA00022676"/>
    </source>
</evidence>
<dbReference type="RefSeq" id="WP_171204226.1">
    <property type="nucleotide sequence ID" value="NZ_JABEMA010000368.1"/>
</dbReference>
<dbReference type="Gene3D" id="3.40.50.2000">
    <property type="entry name" value="Glycogen Phosphorylase B"/>
    <property type="match status" value="1"/>
</dbReference>
<protein>
    <submittedName>
        <fullName evidence="5">Glycosyltransferase</fullName>
    </submittedName>
</protein>